<feature type="compositionally biased region" description="Polar residues" evidence="5">
    <location>
        <begin position="1"/>
        <end position="23"/>
    </location>
</feature>
<feature type="compositionally biased region" description="Polar residues" evidence="5">
    <location>
        <begin position="63"/>
        <end position="83"/>
    </location>
</feature>
<dbReference type="Proteomes" id="UP000664203">
    <property type="component" value="Unassembled WGS sequence"/>
</dbReference>
<dbReference type="PROSITE" id="PS50178">
    <property type="entry name" value="ZF_FYVE"/>
    <property type="match status" value="1"/>
</dbReference>
<keyword evidence="8" id="KW-1185">Reference proteome</keyword>
<accession>A0A8H3FMA3</accession>
<feature type="region of interest" description="Disordered" evidence="5">
    <location>
        <begin position="267"/>
        <end position="292"/>
    </location>
</feature>
<organism evidence="7 8">
    <name type="scientific">Alectoria fallacina</name>
    <dbReference type="NCBI Taxonomy" id="1903189"/>
    <lineage>
        <taxon>Eukaryota</taxon>
        <taxon>Fungi</taxon>
        <taxon>Dikarya</taxon>
        <taxon>Ascomycota</taxon>
        <taxon>Pezizomycotina</taxon>
        <taxon>Lecanoromycetes</taxon>
        <taxon>OSLEUM clade</taxon>
        <taxon>Lecanoromycetidae</taxon>
        <taxon>Lecanorales</taxon>
        <taxon>Lecanorineae</taxon>
        <taxon>Parmeliaceae</taxon>
        <taxon>Alectoria</taxon>
    </lineage>
</organism>
<dbReference type="AlphaFoldDB" id="A0A8H3FMA3"/>
<keyword evidence="3" id="KW-0862">Zinc</keyword>
<name>A0A8H3FMA3_9LECA</name>
<dbReference type="GO" id="GO:0008270">
    <property type="term" value="F:zinc ion binding"/>
    <property type="evidence" value="ECO:0007669"/>
    <property type="project" value="UniProtKB-KW"/>
</dbReference>
<evidence type="ECO:0000313" key="7">
    <source>
        <dbReference type="EMBL" id="CAF9927183.1"/>
    </source>
</evidence>
<dbReference type="SUPFAM" id="SSF57903">
    <property type="entry name" value="FYVE/PHD zinc finger"/>
    <property type="match status" value="1"/>
</dbReference>
<proteinExistence type="predicted"/>
<evidence type="ECO:0000256" key="5">
    <source>
        <dbReference type="SAM" id="MobiDB-lite"/>
    </source>
</evidence>
<dbReference type="PANTHER" id="PTHR23164:SF30">
    <property type="entry name" value="EARLY ENDOSOME ANTIGEN 1"/>
    <property type="match status" value="1"/>
</dbReference>
<dbReference type="CDD" id="cd15760">
    <property type="entry name" value="FYVE_scVPS27p_like"/>
    <property type="match status" value="1"/>
</dbReference>
<dbReference type="EMBL" id="CAJPDR010000224">
    <property type="protein sequence ID" value="CAF9927183.1"/>
    <property type="molecule type" value="Genomic_DNA"/>
</dbReference>
<dbReference type="InterPro" id="IPR013083">
    <property type="entry name" value="Znf_RING/FYVE/PHD"/>
</dbReference>
<feature type="compositionally biased region" description="Low complexity" evidence="5">
    <location>
        <begin position="24"/>
        <end position="48"/>
    </location>
</feature>
<sequence>MAMATTLPTSFPTPRPADQSTTTPPNSQGQQQYPQQYLPLSPQQHPPQLALKAPLGYPPQYPSMDSNTPLNMSPSSPHASSQFPPLATRQLRPPKTPMYVPAALRPTERPHRASPLTPPRSVHGSTDSLDGAESGRPMSRHNTTDSRKQAFLGKVSEDGQSQTSEQSVPTADLPDVTGPPTRGHWKPDAHASICDAPVCKKSFGLFERRHHCRHCGNVFCGKHSVWEIPLDQDGNYHPKGGLYRGCGHCWAMYGKWKEDRVEAAARGESLAPNTPAKAVGKGIGKSPDDKRSSIAASLTRDWNWSTF</sequence>
<dbReference type="OrthoDB" id="10018316at2759"/>
<dbReference type="InterPro" id="IPR017455">
    <property type="entry name" value="Znf_FYVE-rel"/>
</dbReference>
<feature type="region of interest" description="Disordered" evidence="5">
    <location>
        <begin position="1"/>
        <end position="185"/>
    </location>
</feature>
<keyword evidence="2 4" id="KW-0863">Zinc-finger</keyword>
<feature type="compositionally biased region" description="Polar residues" evidence="5">
    <location>
        <begin position="158"/>
        <end position="169"/>
    </location>
</feature>
<dbReference type="Gene3D" id="3.30.40.10">
    <property type="entry name" value="Zinc/RING finger domain, C3HC4 (zinc finger)"/>
    <property type="match status" value="1"/>
</dbReference>
<dbReference type="PANTHER" id="PTHR23164">
    <property type="entry name" value="EARLY ENDOSOME ANTIGEN 1"/>
    <property type="match status" value="1"/>
</dbReference>
<dbReference type="InterPro" id="IPR011011">
    <property type="entry name" value="Znf_FYVE_PHD"/>
</dbReference>
<comment type="caution">
    <text evidence="7">The sequence shown here is derived from an EMBL/GenBank/DDBJ whole genome shotgun (WGS) entry which is preliminary data.</text>
</comment>
<dbReference type="Pfam" id="PF01363">
    <property type="entry name" value="FYVE"/>
    <property type="match status" value="1"/>
</dbReference>
<evidence type="ECO:0000256" key="3">
    <source>
        <dbReference type="ARBA" id="ARBA00022833"/>
    </source>
</evidence>
<evidence type="ECO:0000256" key="4">
    <source>
        <dbReference type="PROSITE-ProRule" id="PRU00091"/>
    </source>
</evidence>
<evidence type="ECO:0000256" key="2">
    <source>
        <dbReference type="ARBA" id="ARBA00022771"/>
    </source>
</evidence>
<gene>
    <name evidence="7" type="ORF">ALECFALPRED_003644</name>
</gene>
<dbReference type="InterPro" id="IPR000306">
    <property type="entry name" value="Znf_FYVE"/>
</dbReference>
<keyword evidence="1" id="KW-0479">Metal-binding</keyword>
<evidence type="ECO:0000256" key="1">
    <source>
        <dbReference type="ARBA" id="ARBA00022723"/>
    </source>
</evidence>
<feature type="domain" description="FYVE-type" evidence="6">
    <location>
        <begin position="199"/>
        <end position="254"/>
    </location>
</feature>
<evidence type="ECO:0000313" key="8">
    <source>
        <dbReference type="Proteomes" id="UP000664203"/>
    </source>
</evidence>
<protein>
    <recommendedName>
        <fullName evidence="6">FYVE-type domain-containing protein</fullName>
    </recommendedName>
</protein>
<evidence type="ECO:0000259" key="6">
    <source>
        <dbReference type="PROSITE" id="PS50178"/>
    </source>
</evidence>
<dbReference type="SMART" id="SM00064">
    <property type="entry name" value="FYVE"/>
    <property type="match status" value="1"/>
</dbReference>
<reference evidence="7" key="1">
    <citation type="submission" date="2021-03" db="EMBL/GenBank/DDBJ databases">
        <authorList>
            <person name="Tagirdzhanova G."/>
        </authorList>
    </citation>
    <scope>NUCLEOTIDE SEQUENCE</scope>
</reference>